<sequence length="201" mass="22094">MVTILATLLPPSLPALSLSLSHYGCKRTCATAAAAAALRTNTCLLETAGMRGSGRETLPFRLLTQVVGKVLFRKSKEYYKRIRARCLQGGQQITRRYETTWNHSSLDRADGMCALRLLRSGILTGCNVVEEVLQHGACTEVPIIAFSANLTAIHSNKWRNRVAPFAAFITSSGRRVHCDDSNTSQTPVQQQISTINECKIN</sequence>
<dbReference type="EnsemblMetazoa" id="CapteT185266">
    <property type="protein sequence ID" value="CapteP185266"/>
    <property type="gene ID" value="CapteG185266"/>
</dbReference>
<keyword evidence="1" id="KW-0732">Signal</keyword>
<accession>R7T549</accession>
<dbReference type="AlphaFoldDB" id="R7T549"/>
<reference evidence="2 4" key="2">
    <citation type="journal article" date="2013" name="Nature">
        <title>Insights into bilaterian evolution from three spiralian genomes.</title>
        <authorList>
            <person name="Simakov O."/>
            <person name="Marletaz F."/>
            <person name="Cho S.J."/>
            <person name="Edsinger-Gonzales E."/>
            <person name="Havlak P."/>
            <person name="Hellsten U."/>
            <person name="Kuo D.H."/>
            <person name="Larsson T."/>
            <person name="Lv J."/>
            <person name="Arendt D."/>
            <person name="Savage R."/>
            <person name="Osoegawa K."/>
            <person name="de Jong P."/>
            <person name="Grimwood J."/>
            <person name="Chapman J.A."/>
            <person name="Shapiro H."/>
            <person name="Aerts A."/>
            <person name="Otillar R.P."/>
            <person name="Terry A.Y."/>
            <person name="Boore J.L."/>
            <person name="Grigoriev I.V."/>
            <person name="Lindberg D.R."/>
            <person name="Seaver E.C."/>
            <person name="Weisblat D.A."/>
            <person name="Putnam N.H."/>
            <person name="Rokhsar D.S."/>
        </authorList>
    </citation>
    <scope>NUCLEOTIDE SEQUENCE</scope>
    <source>
        <strain evidence="2 4">I ESC-2004</strain>
    </source>
</reference>
<organism evidence="2">
    <name type="scientific">Capitella teleta</name>
    <name type="common">Polychaete worm</name>
    <dbReference type="NCBI Taxonomy" id="283909"/>
    <lineage>
        <taxon>Eukaryota</taxon>
        <taxon>Metazoa</taxon>
        <taxon>Spiralia</taxon>
        <taxon>Lophotrochozoa</taxon>
        <taxon>Annelida</taxon>
        <taxon>Polychaeta</taxon>
        <taxon>Sedentaria</taxon>
        <taxon>Scolecida</taxon>
        <taxon>Capitellidae</taxon>
        <taxon>Capitella</taxon>
    </lineage>
</organism>
<dbReference type="HOGENOM" id="CLU_1361590_0_0_1"/>
<protein>
    <submittedName>
        <fullName evidence="2 3">Uncharacterized protein</fullName>
    </submittedName>
</protein>
<evidence type="ECO:0000256" key="1">
    <source>
        <dbReference type="SAM" id="SignalP"/>
    </source>
</evidence>
<reference evidence="3" key="3">
    <citation type="submission" date="2015-06" db="UniProtKB">
        <authorList>
            <consortium name="EnsemblMetazoa"/>
        </authorList>
    </citation>
    <scope>IDENTIFICATION</scope>
</reference>
<evidence type="ECO:0000313" key="3">
    <source>
        <dbReference type="EnsemblMetazoa" id="CapteP185266"/>
    </source>
</evidence>
<evidence type="ECO:0000313" key="4">
    <source>
        <dbReference type="Proteomes" id="UP000014760"/>
    </source>
</evidence>
<gene>
    <name evidence="2" type="ORF">CAPTEDRAFT_185266</name>
</gene>
<name>R7T549_CAPTE</name>
<reference evidence="4" key="1">
    <citation type="submission" date="2012-12" db="EMBL/GenBank/DDBJ databases">
        <authorList>
            <person name="Hellsten U."/>
            <person name="Grimwood J."/>
            <person name="Chapman J.A."/>
            <person name="Shapiro H."/>
            <person name="Aerts A."/>
            <person name="Otillar R.P."/>
            <person name="Terry A.Y."/>
            <person name="Boore J.L."/>
            <person name="Simakov O."/>
            <person name="Marletaz F."/>
            <person name="Cho S.-J."/>
            <person name="Edsinger-Gonzales E."/>
            <person name="Havlak P."/>
            <person name="Kuo D.-H."/>
            <person name="Larsson T."/>
            <person name="Lv J."/>
            <person name="Arendt D."/>
            <person name="Savage R."/>
            <person name="Osoegawa K."/>
            <person name="de Jong P."/>
            <person name="Lindberg D.R."/>
            <person name="Seaver E.C."/>
            <person name="Weisblat D.A."/>
            <person name="Putnam N.H."/>
            <person name="Grigoriev I.V."/>
            <person name="Rokhsar D.S."/>
        </authorList>
    </citation>
    <scope>NUCLEOTIDE SEQUENCE</scope>
    <source>
        <strain evidence="4">I ESC-2004</strain>
    </source>
</reference>
<dbReference type="EMBL" id="AMQN01003457">
    <property type="status" value="NOT_ANNOTATED_CDS"/>
    <property type="molecule type" value="Genomic_DNA"/>
</dbReference>
<keyword evidence="4" id="KW-1185">Reference proteome</keyword>
<feature type="signal peptide" evidence="1">
    <location>
        <begin position="1"/>
        <end position="19"/>
    </location>
</feature>
<proteinExistence type="predicted"/>
<feature type="chain" id="PRO_5008786655" evidence="1">
    <location>
        <begin position="20"/>
        <end position="201"/>
    </location>
</feature>
<dbReference type="Proteomes" id="UP000014760">
    <property type="component" value="Unassembled WGS sequence"/>
</dbReference>
<dbReference type="EMBL" id="KB311873">
    <property type="protein sequence ID" value="ELT88322.1"/>
    <property type="molecule type" value="Genomic_DNA"/>
</dbReference>
<evidence type="ECO:0000313" key="2">
    <source>
        <dbReference type="EMBL" id="ELT88322.1"/>
    </source>
</evidence>